<keyword evidence="9 13" id="KW-0472">Membrane</keyword>
<keyword evidence="8 13" id="KW-0297">G-protein coupled receptor</keyword>
<comment type="subcellular location">
    <subcellularLocation>
        <location evidence="2 13">Cell membrane</location>
        <topology evidence="2 13">Multi-pass membrane protein</topology>
    </subcellularLocation>
</comment>
<dbReference type="SUPFAM" id="SSF81321">
    <property type="entry name" value="Family A G protein-coupled receptor-like"/>
    <property type="match status" value="1"/>
</dbReference>
<evidence type="ECO:0000256" key="1">
    <source>
        <dbReference type="ARBA" id="ARBA00003878"/>
    </source>
</evidence>
<dbReference type="FunFam" id="1.20.1070.10:FF:000033">
    <property type="entry name" value="Vomeronasal type-1 receptor"/>
    <property type="match status" value="1"/>
</dbReference>
<evidence type="ECO:0000256" key="8">
    <source>
        <dbReference type="ARBA" id="ARBA00023040"/>
    </source>
</evidence>
<evidence type="ECO:0000259" key="14">
    <source>
        <dbReference type="PROSITE" id="PS50262"/>
    </source>
</evidence>
<reference evidence="15 16" key="1">
    <citation type="submission" date="2009-06" db="EMBL/GenBank/DDBJ databases">
        <title>The Genome Sequence of Loxodonta africana (African elephant).</title>
        <authorList>
            <person name="Di Palma F."/>
            <person name="Heiman D."/>
            <person name="Young S."/>
            <person name="Johnson J."/>
            <person name="Lander E.S."/>
            <person name="Lindblad-Toh K."/>
        </authorList>
    </citation>
    <scope>NUCLEOTIDE SEQUENCE [LARGE SCALE GENOMIC DNA]</scope>
    <source>
        <strain evidence="15 16">Isolate ISIS603380</strain>
    </source>
</reference>
<evidence type="ECO:0000313" key="16">
    <source>
        <dbReference type="Proteomes" id="UP000007646"/>
    </source>
</evidence>
<dbReference type="Proteomes" id="UP000007646">
    <property type="component" value="Unassembled WGS sequence"/>
</dbReference>
<evidence type="ECO:0000256" key="9">
    <source>
        <dbReference type="ARBA" id="ARBA00023136"/>
    </source>
</evidence>
<keyword evidence="7 13" id="KW-1133">Transmembrane helix</keyword>
<reference evidence="15" key="3">
    <citation type="submission" date="2025-09" db="UniProtKB">
        <authorList>
            <consortium name="Ensembl"/>
        </authorList>
    </citation>
    <scope>IDENTIFICATION</scope>
    <source>
        <strain evidence="15">Isolate ISIS603380</strain>
    </source>
</reference>
<dbReference type="AlphaFoldDB" id="G3TQU0"/>
<feature type="transmembrane region" description="Helical" evidence="13">
    <location>
        <begin position="236"/>
        <end position="259"/>
    </location>
</feature>
<dbReference type="PANTHER" id="PTHR24062">
    <property type="entry name" value="VOMERONASAL TYPE-1 RECEPTOR"/>
    <property type="match status" value="1"/>
</dbReference>
<evidence type="ECO:0000256" key="2">
    <source>
        <dbReference type="ARBA" id="ARBA00004651"/>
    </source>
</evidence>
<protein>
    <recommendedName>
        <fullName evidence="13">Vomeronasal type-1 receptor</fullName>
    </recommendedName>
</protein>
<feature type="transmembrane region" description="Helical" evidence="13">
    <location>
        <begin position="180"/>
        <end position="208"/>
    </location>
</feature>
<comment type="function">
    <text evidence="1">Putative pheromone receptor.</text>
</comment>
<dbReference type="OMA" id="RHIHRNT"/>
<evidence type="ECO:0000256" key="12">
    <source>
        <dbReference type="ARBA" id="ARBA00023224"/>
    </source>
</evidence>
<dbReference type="GO" id="GO:0005886">
    <property type="term" value="C:plasma membrane"/>
    <property type="evidence" value="ECO:0007669"/>
    <property type="project" value="UniProtKB-SubCell"/>
</dbReference>
<dbReference type="CDD" id="cd13949">
    <property type="entry name" value="7tm_V1R_pheromone"/>
    <property type="match status" value="1"/>
</dbReference>
<evidence type="ECO:0000256" key="10">
    <source>
        <dbReference type="ARBA" id="ARBA00023170"/>
    </source>
</evidence>
<reference evidence="15" key="2">
    <citation type="submission" date="2025-08" db="UniProtKB">
        <authorList>
            <consortium name="Ensembl"/>
        </authorList>
    </citation>
    <scope>IDENTIFICATION</scope>
    <source>
        <strain evidence="15">Isolate ISIS603380</strain>
    </source>
</reference>
<feature type="transmembrane region" description="Helical" evidence="13">
    <location>
        <begin position="45"/>
        <end position="63"/>
    </location>
</feature>
<dbReference type="GeneTree" id="ENSGT00960000186612"/>
<keyword evidence="16" id="KW-1185">Reference proteome</keyword>
<keyword evidence="10 13" id="KW-0675">Receptor</keyword>
<dbReference type="GO" id="GO:0016503">
    <property type="term" value="F:pheromone receptor activity"/>
    <property type="evidence" value="ECO:0007669"/>
    <property type="project" value="InterPro"/>
</dbReference>
<keyword evidence="4 13" id="KW-1003">Cell membrane</keyword>
<organism evidence="15 16">
    <name type="scientific">Loxodonta africana</name>
    <name type="common">African elephant</name>
    <dbReference type="NCBI Taxonomy" id="9785"/>
    <lineage>
        <taxon>Eukaryota</taxon>
        <taxon>Metazoa</taxon>
        <taxon>Chordata</taxon>
        <taxon>Craniata</taxon>
        <taxon>Vertebrata</taxon>
        <taxon>Euteleostomi</taxon>
        <taxon>Mammalia</taxon>
        <taxon>Eutheria</taxon>
        <taxon>Afrotheria</taxon>
        <taxon>Proboscidea</taxon>
        <taxon>Elephantidae</taxon>
        <taxon>Loxodonta</taxon>
    </lineage>
</organism>
<dbReference type="HOGENOM" id="CLU_058641_1_0_1"/>
<dbReference type="GO" id="GO:0007606">
    <property type="term" value="P:sensory perception of chemical stimulus"/>
    <property type="evidence" value="ECO:0007669"/>
    <property type="project" value="UniProtKB-ARBA"/>
</dbReference>
<keyword evidence="5 13" id="KW-0589">Pheromone response</keyword>
<dbReference type="InParanoid" id="G3TQU0"/>
<evidence type="ECO:0000256" key="3">
    <source>
        <dbReference type="ARBA" id="ARBA00010663"/>
    </source>
</evidence>
<feature type="transmembrane region" description="Helical" evidence="13">
    <location>
        <begin position="265"/>
        <end position="286"/>
    </location>
</feature>
<dbReference type="InterPro" id="IPR017452">
    <property type="entry name" value="GPCR_Rhodpsn_7TM"/>
</dbReference>
<dbReference type="Gene3D" id="1.20.1070.10">
    <property type="entry name" value="Rhodopsin 7-helix transmembrane proteins"/>
    <property type="match status" value="1"/>
</dbReference>
<evidence type="ECO:0000313" key="15">
    <source>
        <dbReference type="Ensembl" id="ENSLAFP00000017945.2"/>
    </source>
</evidence>
<dbReference type="Pfam" id="PF03402">
    <property type="entry name" value="V1R"/>
    <property type="match status" value="1"/>
</dbReference>
<accession>G3TQU0</accession>
<dbReference type="InterPro" id="IPR004072">
    <property type="entry name" value="Vmron_rcpt_1"/>
</dbReference>
<evidence type="ECO:0000256" key="5">
    <source>
        <dbReference type="ARBA" id="ARBA00022507"/>
    </source>
</evidence>
<dbReference type="PROSITE" id="PS50262">
    <property type="entry name" value="G_PROTEIN_RECEP_F1_2"/>
    <property type="match status" value="1"/>
</dbReference>
<keyword evidence="6 13" id="KW-0812">Transmembrane</keyword>
<dbReference type="Ensembl" id="ENSLAFT00000021649.2">
    <property type="protein sequence ID" value="ENSLAFP00000017945.2"/>
    <property type="gene ID" value="ENSLAFG00000028046.1"/>
</dbReference>
<evidence type="ECO:0000256" key="6">
    <source>
        <dbReference type="ARBA" id="ARBA00022692"/>
    </source>
</evidence>
<keyword evidence="11" id="KW-0325">Glycoprotein</keyword>
<evidence type="ECO:0000256" key="11">
    <source>
        <dbReference type="ARBA" id="ARBA00023180"/>
    </source>
</evidence>
<evidence type="ECO:0000256" key="7">
    <source>
        <dbReference type="ARBA" id="ARBA00022989"/>
    </source>
</evidence>
<comment type="similarity">
    <text evidence="3 13">Belongs to the G-protein coupled receptor 1 family.</text>
</comment>
<evidence type="ECO:0000256" key="13">
    <source>
        <dbReference type="RuleBase" id="RU364061"/>
    </source>
</evidence>
<evidence type="ECO:0000256" key="4">
    <source>
        <dbReference type="ARBA" id="ARBA00022475"/>
    </source>
</evidence>
<feature type="domain" description="G-protein coupled receptors family 1 profile" evidence="14">
    <location>
        <begin position="22"/>
        <end position="286"/>
    </location>
</feature>
<dbReference type="GO" id="GO:0019236">
    <property type="term" value="P:response to pheromone"/>
    <property type="evidence" value="ECO:0007669"/>
    <property type="project" value="UniProtKB-KW"/>
</dbReference>
<name>G3TQU0_LOXAF</name>
<dbReference type="PRINTS" id="PR01534">
    <property type="entry name" value="VOMERONASL1R"/>
</dbReference>
<feature type="transmembrane region" description="Helical" evidence="13">
    <location>
        <begin position="131"/>
        <end position="151"/>
    </location>
</feature>
<dbReference type="eggNOG" id="ENOG502RD1P">
    <property type="taxonomic scope" value="Eukaryota"/>
</dbReference>
<proteinExistence type="inferred from homology"/>
<sequence length="296" mass="33575">MDVRELAIGTAYLSQTIVGTLGNFSLLYHYTILYFMGCRLRPTELILTHLFVANSMVLLSRGIPQTMVSFGWKGFFNDFACKLFTYTSKVGRGVSLASTCLLSIFQATTIRPRNSRWAELKGKTPKYIGPSIFMCWITQMLVNIIFPMFVISKWNNTNITSRKDFGYCTSVRHDKTRDSLYAALLFVPDVVCLGFMTLASGSMVFTLYRHKKQVRHIHRNTVSSSSSPESRATKTILLLVSTFVYFYTFSAIFHCYLALADKPNWWLVNTSALIHGCFPTVSPFLLTSRVSSVCRL</sequence>
<keyword evidence="12 13" id="KW-0807">Transducer</keyword>
<feature type="transmembrane region" description="Helical" evidence="13">
    <location>
        <begin position="12"/>
        <end position="33"/>
    </location>
</feature>